<organism evidence="1 2">
    <name type="scientific">Pyramidobacter piscolens W5455</name>
    <dbReference type="NCBI Taxonomy" id="352165"/>
    <lineage>
        <taxon>Bacteria</taxon>
        <taxon>Thermotogati</taxon>
        <taxon>Synergistota</taxon>
        <taxon>Synergistia</taxon>
        <taxon>Synergistales</taxon>
        <taxon>Dethiosulfovibrionaceae</taxon>
        <taxon>Pyramidobacter</taxon>
    </lineage>
</organism>
<accession>A0ABM9ZSI3</accession>
<dbReference type="EMBL" id="ADFP01000121">
    <property type="protein sequence ID" value="EFB89780.1"/>
    <property type="molecule type" value="Genomic_DNA"/>
</dbReference>
<protein>
    <submittedName>
        <fullName evidence="1">Uncharacterized protein</fullName>
    </submittedName>
</protein>
<sequence length="653" mass="73993">MTRIVKDLDQRVVTSASRSVTDSYARPYYHNDTRLQSLAGALGRFLPAFVDYDRQKKDEQYRKEVAEGWALAQKYSGRGYSVEEFRSIVENDGAEKFRRLTKAREHGVNQFQMMEMTGSLAADMDDWFKHKTFVDQNGNELPIADVQDPAVFDRLFNQEVSRRVQEKTGGQYDARLFQEYFTPRLASIHNQVTQQFLQKRASALLFETQQKFTEAMNAVLEPNMNSKAFYGSPSQWIKDNSPVLNHALDVFASQSSREEAAAMGAAYLISHFHEGMSDQAKETWRSFYKSIPLLRNDPRNVEKIEDALNTANWQWNQKQERLRSEARYNQLQAQKAQEDAVLKAFWEKNFNLNTEEGRQGALGFMQAFPKQAGALSAALHTQAYISQAKREGIASTGKAGLLSDAETADLLRTGQITAEDKELYDLARNTLNAKIDAEIDKNPNYRGYLGDQYFEVQANGQIKRLSAGEAYVASCVKNGVKEHIAKEIEKTGVRQLALDPEKRRAVIDRAIIDFVQHRPINAVVDEEMKKEGFKYPVADAQRLFRASGLVATSCEPLNAVVREVALEIKNNPNSVFVTYPVALDRGCLRETAGAIDTINEFLRENEYYIGDQRAWSVADVYDLVRNANLSRALGEQKTNVNRNSAESKPNTTE</sequence>
<reference evidence="1 2" key="1">
    <citation type="submission" date="2009-12" db="EMBL/GenBank/DDBJ databases">
        <authorList>
            <person name="Shrivastava S."/>
            <person name="Madupu R."/>
            <person name="Durkin A.S."/>
            <person name="Torralba M."/>
            <person name="Methe B."/>
            <person name="Sutton G.G."/>
            <person name="Strausberg R.L."/>
            <person name="Nelson K.E."/>
        </authorList>
    </citation>
    <scope>NUCLEOTIDE SEQUENCE [LARGE SCALE GENOMIC DNA]</scope>
    <source>
        <strain evidence="1 2">W5455</strain>
    </source>
</reference>
<dbReference type="RefSeq" id="WP_009165785.1">
    <property type="nucleotide sequence ID" value="NZ_ADFP01000121.1"/>
</dbReference>
<comment type="caution">
    <text evidence="1">The sequence shown here is derived from an EMBL/GenBank/DDBJ whole genome shotgun (WGS) entry which is preliminary data.</text>
</comment>
<dbReference type="Proteomes" id="UP000006462">
    <property type="component" value="Unassembled WGS sequence"/>
</dbReference>
<evidence type="ECO:0000313" key="2">
    <source>
        <dbReference type="Proteomes" id="UP000006462"/>
    </source>
</evidence>
<evidence type="ECO:0000313" key="1">
    <source>
        <dbReference type="EMBL" id="EFB89780.1"/>
    </source>
</evidence>
<proteinExistence type="predicted"/>
<keyword evidence="2" id="KW-1185">Reference proteome</keyword>
<name>A0ABM9ZSI3_9BACT</name>
<gene>
    <name evidence="1" type="ORF">HMPREF7215_2594</name>
</gene>